<dbReference type="GO" id="GO:0051604">
    <property type="term" value="P:protein maturation"/>
    <property type="evidence" value="ECO:0007669"/>
    <property type="project" value="TreeGrafter"/>
</dbReference>
<sequence length="756" mass="83695">MEGDYIARRLEISGIVQGVGFRPFVYRLAAETGIKGEVANTSSGVSVIIEGGRCEIDSFCSSILHGPPLAQITGMSIHNETVKGYDSFCIAGSRKNSDRSTLISPDISVCGDCIREMSNPDDRRHNYPFINCTNCGPRYSIIADLPYDRPNTSMKGFRMCNECQKEFDDPANRRFHAQPNACPRCGPGIKLYDNNSEVPGDAIEAAASLLKKGHIIALKGIGGFHLAVDAENSRAVMLLRQRKHREERPFALMSYSLKDIQRFAFATPEGEALLKSAQRPVVILEKRNPNSIAQGVSPSNNTLGVMLPYTPLHYLLLRHGFTALVMTSANISNEPIVISNEEAFKRLAGIADYFLVHDRDIYNRSDDSVIRPVAGAARFIRRSRGYVPTPVFLRQDVPRMLACGAELKNTFCLTKGNKAFLSQHIGDLENAPTYDFFTSSIEQMKKLLDITPDIIVCDQHPNYLSSTYAQSQQGIRKVHVQHHHAHIVSCMAENTLEGKIIGLAFDGLGYGTDGAMWGGEVLIADERSFIRKAHLAYAPMPGGAVAIREPWRMAISYLYRTFGRDLFGLDLPLLKEIDEKRLNIIIQTITNKVNTPNTSSLGRLFDGIAAIIGLRNTVSYEGQAAMELETICKDTRESYDYKWSNGETFNVLLEPIISGVVQDVTKGADPSIISRKFHNTLITLFTEICEEVRTETGLNRVAMSGGVFQNAIILKGLIQALSEKGFHVFTHRLVPTNDGGICLGQAVIAAQMHWDR</sequence>
<dbReference type="SUPFAM" id="SSF54975">
    <property type="entry name" value="Acylphosphatase/BLUF domain-like"/>
    <property type="match status" value="1"/>
</dbReference>
<name>A0A445MUJ1_9BACT</name>
<dbReference type="InterPro" id="IPR004421">
    <property type="entry name" value="Carbamoyltransferase_HypF"/>
</dbReference>
<dbReference type="AlphaFoldDB" id="A0A445MUJ1"/>
<feature type="active site" evidence="9">
    <location>
        <position position="40"/>
    </location>
</feature>
<evidence type="ECO:0000256" key="4">
    <source>
        <dbReference type="ARBA" id="ARBA00022723"/>
    </source>
</evidence>
<dbReference type="Pfam" id="PF17788">
    <property type="entry name" value="HypF_C"/>
    <property type="match status" value="1"/>
</dbReference>
<dbReference type="Gene3D" id="3.30.110.120">
    <property type="match status" value="1"/>
</dbReference>
<keyword evidence="6" id="KW-0862">Zinc</keyword>
<dbReference type="InterPro" id="IPR036046">
    <property type="entry name" value="Acylphosphatase-like_dom_sf"/>
</dbReference>
<comment type="catalytic activity">
    <reaction evidence="9">
        <text>an acyl phosphate + H2O = a carboxylate + phosphate + H(+)</text>
        <dbReference type="Rhea" id="RHEA:14965"/>
        <dbReference type="ChEBI" id="CHEBI:15377"/>
        <dbReference type="ChEBI" id="CHEBI:15378"/>
        <dbReference type="ChEBI" id="CHEBI:29067"/>
        <dbReference type="ChEBI" id="CHEBI:43474"/>
        <dbReference type="ChEBI" id="CHEBI:59918"/>
        <dbReference type="EC" id="3.6.1.7"/>
    </reaction>
</comment>
<evidence type="ECO:0000256" key="8">
    <source>
        <dbReference type="PIRNR" id="PIRNR006256"/>
    </source>
</evidence>
<dbReference type="InterPro" id="IPR051060">
    <property type="entry name" value="Carbamoyltrans_HypF-like"/>
</dbReference>
<dbReference type="EMBL" id="OJIN01000073">
    <property type="protein sequence ID" value="SPD73031.1"/>
    <property type="molecule type" value="Genomic_DNA"/>
</dbReference>
<keyword evidence="3" id="KW-0436">Ligase</keyword>
<evidence type="ECO:0000259" key="10">
    <source>
        <dbReference type="PROSITE" id="PS51160"/>
    </source>
</evidence>
<dbReference type="PROSITE" id="PS51160">
    <property type="entry name" value="ACYLPHOSPHATASE_3"/>
    <property type="match status" value="1"/>
</dbReference>
<dbReference type="PIRSF" id="PIRSF006256">
    <property type="entry name" value="CMPcnvr_hdrg_mat"/>
    <property type="match status" value="1"/>
</dbReference>
<comment type="catalytic activity">
    <reaction evidence="7">
        <text>C-terminal L-cysteinyl-[HypE protein] + carbamoyl phosphate + ATP + H2O = C-terminal S-carboxamide-L-cysteinyl-[HypE protein] + AMP + phosphate + diphosphate + H(+)</text>
        <dbReference type="Rhea" id="RHEA:55636"/>
        <dbReference type="Rhea" id="RHEA-COMP:14247"/>
        <dbReference type="Rhea" id="RHEA-COMP:14392"/>
        <dbReference type="ChEBI" id="CHEBI:15377"/>
        <dbReference type="ChEBI" id="CHEBI:15378"/>
        <dbReference type="ChEBI" id="CHEBI:30616"/>
        <dbReference type="ChEBI" id="CHEBI:33019"/>
        <dbReference type="ChEBI" id="CHEBI:43474"/>
        <dbReference type="ChEBI" id="CHEBI:58228"/>
        <dbReference type="ChEBI" id="CHEBI:76913"/>
        <dbReference type="ChEBI" id="CHEBI:139126"/>
        <dbReference type="ChEBI" id="CHEBI:456215"/>
    </reaction>
</comment>
<dbReference type="InterPro" id="IPR001792">
    <property type="entry name" value="Acylphosphatase-like_dom"/>
</dbReference>
<keyword evidence="4" id="KW-0479">Metal-binding</keyword>
<dbReference type="GO" id="GO:0016743">
    <property type="term" value="F:carboxyl- or carbamoyltransferase activity"/>
    <property type="evidence" value="ECO:0007669"/>
    <property type="project" value="UniProtKB-UniRule"/>
</dbReference>
<evidence type="ECO:0000256" key="6">
    <source>
        <dbReference type="ARBA" id="ARBA00022833"/>
    </source>
</evidence>
<dbReference type="PANTHER" id="PTHR42959:SF1">
    <property type="entry name" value="CARBAMOYLTRANSFERASE HYPF"/>
    <property type="match status" value="1"/>
</dbReference>
<dbReference type="NCBIfam" id="TIGR00143">
    <property type="entry name" value="hypF"/>
    <property type="match status" value="1"/>
</dbReference>
<dbReference type="UniPathway" id="UPA00335"/>
<dbReference type="EC" id="6.2.-.-" evidence="8"/>
<dbReference type="PANTHER" id="PTHR42959">
    <property type="entry name" value="CARBAMOYLTRANSFERASE"/>
    <property type="match status" value="1"/>
</dbReference>
<dbReference type="Pfam" id="PF01300">
    <property type="entry name" value="Sua5_yciO_yrdC"/>
    <property type="match status" value="1"/>
</dbReference>
<dbReference type="GO" id="GO:0008270">
    <property type="term" value="F:zinc ion binding"/>
    <property type="evidence" value="ECO:0007669"/>
    <property type="project" value="UniProtKB-KW"/>
</dbReference>
<evidence type="ECO:0000259" key="11">
    <source>
        <dbReference type="PROSITE" id="PS51163"/>
    </source>
</evidence>
<gene>
    <name evidence="12" type="primary">hypF</name>
    <name evidence="12" type="ORF">PITCH_A1640041</name>
</gene>
<dbReference type="Pfam" id="PF22521">
    <property type="entry name" value="HypF_C_2"/>
    <property type="match status" value="1"/>
</dbReference>
<dbReference type="SUPFAM" id="SSF55821">
    <property type="entry name" value="YrdC/RibB"/>
    <property type="match status" value="1"/>
</dbReference>
<dbReference type="InterPro" id="IPR011125">
    <property type="entry name" value="Znf_HypF"/>
</dbReference>
<feature type="domain" description="YrdC-like" evidence="11">
    <location>
        <begin position="200"/>
        <end position="385"/>
    </location>
</feature>
<evidence type="ECO:0000256" key="1">
    <source>
        <dbReference type="ARBA" id="ARBA00004711"/>
    </source>
</evidence>
<dbReference type="GO" id="GO:0016874">
    <property type="term" value="F:ligase activity"/>
    <property type="evidence" value="ECO:0007669"/>
    <property type="project" value="UniProtKB-UniRule"/>
</dbReference>
<keyword evidence="12" id="KW-0808">Transferase</keyword>
<dbReference type="PROSITE" id="PS51163">
    <property type="entry name" value="YRDC"/>
    <property type="match status" value="1"/>
</dbReference>
<comment type="pathway">
    <text evidence="1">Protein modification; [NiFe] hydrogenase maturation.</text>
</comment>
<evidence type="ECO:0000256" key="3">
    <source>
        <dbReference type="ARBA" id="ARBA00022598"/>
    </source>
</evidence>
<dbReference type="InterPro" id="IPR006070">
    <property type="entry name" value="Sua5-like_dom"/>
</dbReference>
<evidence type="ECO:0000256" key="9">
    <source>
        <dbReference type="PROSITE-ProRule" id="PRU00520"/>
    </source>
</evidence>
<dbReference type="InterPro" id="IPR041440">
    <property type="entry name" value="HypF_C"/>
</dbReference>
<dbReference type="Pfam" id="PF07503">
    <property type="entry name" value="zf-HYPF"/>
    <property type="match status" value="2"/>
</dbReference>
<dbReference type="FunFam" id="3.30.420.40:FF:000124">
    <property type="entry name" value="Carbamoyltransferase HypF"/>
    <property type="match status" value="1"/>
</dbReference>
<dbReference type="InterPro" id="IPR055128">
    <property type="entry name" value="HypF_C_2"/>
</dbReference>
<dbReference type="Gene3D" id="3.30.420.360">
    <property type="match status" value="1"/>
</dbReference>
<accession>A0A445MUJ1</accession>
<dbReference type="InterPro" id="IPR017945">
    <property type="entry name" value="DHBP_synth_RibB-like_a/b_dom"/>
</dbReference>
<dbReference type="GO" id="GO:0003725">
    <property type="term" value="F:double-stranded RNA binding"/>
    <property type="evidence" value="ECO:0007669"/>
    <property type="project" value="InterPro"/>
</dbReference>
<organism evidence="12">
    <name type="scientific">uncultured Desulfobacterium sp</name>
    <dbReference type="NCBI Taxonomy" id="201089"/>
    <lineage>
        <taxon>Bacteria</taxon>
        <taxon>Pseudomonadati</taxon>
        <taxon>Thermodesulfobacteriota</taxon>
        <taxon>Desulfobacteria</taxon>
        <taxon>Desulfobacterales</taxon>
        <taxon>Desulfobacteriaceae</taxon>
        <taxon>Desulfobacterium</taxon>
        <taxon>environmental samples</taxon>
    </lineage>
</organism>
<dbReference type="Gene3D" id="3.90.870.50">
    <property type="match status" value="1"/>
</dbReference>
<comment type="similarity">
    <text evidence="2 8">Belongs to the carbamoyltransferase HypF family.</text>
</comment>
<protein>
    <recommendedName>
        <fullName evidence="8">Carbamoyltransferase</fullName>
        <ecNumber evidence="8">6.2.-.-</ecNumber>
    </recommendedName>
</protein>
<keyword evidence="5" id="KW-0863">Zinc-finger</keyword>
<keyword evidence="9" id="KW-0378">Hydrolase</keyword>
<feature type="active site" evidence="9">
    <location>
        <position position="22"/>
    </location>
</feature>
<evidence type="ECO:0000313" key="12">
    <source>
        <dbReference type="EMBL" id="SPD73031.1"/>
    </source>
</evidence>
<dbReference type="Gene3D" id="3.30.420.40">
    <property type="match status" value="1"/>
</dbReference>
<dbReference type="PROSITE" id="PS00150">
    <property type="entry name" value="ACYLPHOSPHATASE_1"/>
    <property type="match status" value="1"/>
</dbReference>
<proteinExistence type="inferred from homology"/>
<dbReference type="InterPro" id="IPR017968">
    <property type="entry name" value="Acylphosphatase_CS"/>
</dbReference>
<reference evidence="12" key="1">
    <citation type="submission" date="2018-01" db="EMBL/GenBank/DDBJ databases">
        <authorList>
            <person name="Regsiter A."/>
            <person name="William W."/>
        </authorList>
    </citation>
    <scope>NUCLEOTIDE SEQUENCE</scope>
    <source>
        <strain evidence="12">TRIP AH-1</strain>
    </source>
</reference>
<evidence type="ECO:0000256" key="5">
    <source>
        <dbReference type="ARBA" id="ARBA00022771"/>
    </source>
</evidence>
<evidence type="ECO:0000256" key="2">
    <source>
        <dbReference type="ARBA" id="ARBA00008097"/>
    </source>
</evidence>
<feature type="domain" description="Acylphosphatase-like" evidence="10">
    <location>
        <begin position="7"/>
        <end position="92"/>
    </location>
</feature>
<evidence type="ECO:0000256" key="7">
    <source>
        <dbReference type="ARBA" id="ARBA00048220"/>
    </source>
</evidence>
<dbReference type="Pfam" id="PF00708">
    <property type="entry name" value="Acylphosphatase"/>
    <property type="match status" value="1"/>
</dbReference>
<dbReference type="GO" id="GO:0003998">
    <property type="term" value="F:acylphosphatase activity"/>
    <property type="evidence" value="ECO:0007669"/>
    <property type="project" value="UniProtKB-EC"/>
</dbReference>